<feature type="domain" description="HTH tetR-type" evidence="5">
    <location>
        <begin position="9"/>
        <end position="69"/>
    </location>
</feature>
<dbReference type="InterPro" id="IPR001647">
    <property type="entry name" value="HTH_TetR"/>
</dbReference>
<evidence type="ECO:0000256" key="3">
    <source>
        <dbReference type="ARBA" id="ARBA00023163"/>
    </source>
</evidence>
<name>A0A494Z756_9BACL</name>
<dbReference type="PROSITE" id="PS50977">
    <property type="entry name" value="HTH_TETR_2"/>
    <property type="match status" value="1"/>
</dbReference>
<dbReference type="InterPro" id="IPR009057">
    <property type="entry name" value="Homeodomain-like_sf"/>
</dbReference>
<feature type="DNA-binding region" description="H-T-H motif" evidence="4">
    <location>
        <begin position="32"/>
        <end position="51"/>
    </location>
</feature>
<dbReference type="Proteomes" id="UP000272238">
    <property type="component" value="Unassembled WGS sequence"/>
</dbReference>
<dbReference type="GO" id="GO:0000976">
    <property type="term" value="F:transcription cis-regulatory region binding"/>
    <property type="evidence" value="ECO:0007669"/>
    <property type="project" value="TreeGrafter"/>
</dbReference>
<keyword evidence="1" id="KW-0805">Transcription regulation</keyword>
<dbReference type="InterPro" id="IPR050109">
    <property type="entry name" value="HTH-type_TetR-like_transc_reg"/>
</dbReference>
<dbReference type="Gene3D" id="1.10.357.10">
    <property type="entry name" value="Tetracycline Repressor, domain 2"/>
    <property type="match status" value="1"/>
</dbReference>
<evidence type="ECO:0000256" key="1">
    <source>
        <dbReference type="ARBA" id="ARBA00023015"/>
    </source>
</evidence>
<dbReference type="SUPFAM" id="SSF48498">
    <property type="entry name" value="Tetracyclin repressor-like, C-terminal domain"/>
    <property type="match status" value="1"/>
</dbReference>
<dbReference type="PANTHER" id="PTHR30055:SF148">
    <property type="entry name" value="TETR-FAMILY TRANSCRIPTIONAL REGULATOR"/>
    <property type="match status" value="1"/>
</dbReference>
<evidence type="ECO:0000259" key="5">
    <source>
        <dbReference type="PROSITE" id="PS50977"/>
    </source>
</evidence>
<proteinExistence type="predicted"/>
<keyword evidence="3" id="KW-0804">Transcription</keyword>
<keyword evidence="2 4" id="KW-0238">DNA-binding</keyword>
<dbReference type="Pfam" id="PF00440">
    <property type="entry name" value="TetR_N"/>
    <property type="match status" value="1"/>
</dbReference>
<evidence type="ECO:0000313" key="7">
    <source>
        <dbReference type="Proteomes" id="UP000272238"/>
    </source>
</evidence>
<organism evidence="6 7">
    <name type="scientific">Ureibacillus endophyticus</name>
    <dbReference type="NCBI Taxonomy" id="1978490"/>
    <lineage>
        <taxon>Bacteria</taxon>
        <taxon>Bacillati</taxon>
        <taxon>Bacillota</taxon>
        <taxon>Bacilli</taxon>
        <taxon>Bacillales</taxon>
        <taxon>Caryophanaceae</taxon>
        <taxon>Ureibacillus</taxon>
    </lineage>
</organism>
<gene>
    <name evidence="6" type="ORF">D8M03_05115</name>
</gene>
<dbReference type="OrthoDB" id="9796019at2"/>
<dbReference type="GO" id="GO:0003700">
    <property type="term" value="F:DNA-binding transcription factor activity"/>
    <property type="evidence" value="ECO:0007669"/>
    <property type="project" value="TreeGrafter"/>
</dbReference>
<evidence type="ECO:0000256" key="2">
    <source>
        <dbReference type="ARBA" id="ARBA00023125"/>
    </source>
</evidence>
<dbReference type="InterPro" id="IPR011075">
    <property type="entry name" value="TetR_C"/>
</dbReference>
<protein>
    <submittedName>
        <fullName evidence="6">TetR/AcrR family transcriptional regulator</fullName>
    </submittedName>
</protein>
<dbReference type="Gene3D" id="1.10.10.60">
    <property type="entry name" value="Homeodomain-like"/>
    <property type="match status" value="1"/>
</dbReference>
<keyword evidence="7" id="KW-1185">Reference proteome</keyword>
<comment type="caution">
    <text evidence="6">The sequence shown here is derived from an EMBL/GenBank/DDBJ whole genome shotgun (WGS) entry which is preliminary data.</text>
</comment>
<sequence>MRVGRPRSEAAKKAILQAIIQLLEETSYSDLTIESIANVAGVGKATIYRWWTHKTFLVLDAFLLTVETNLKFHENTTFRENFRQHLNTLSAMLNSSLGRTIVSLVAESGADSELANKFTSEYLKPRREQSRKLLQAAIDNGEIQPSINLDIVLDMFYGPVYFRILIYKKDVDSTYIDSLIEQVMKGITSMN</sequence>
<dbReference type="PANTHER" id="PTHR30055">
    <property type="entry name" value="HTH-TYPE TRANSCRIPTIONAL REGULATOR RUTR"/>
    <property type="match status" value="1"/>
</dbReference>
<reference evidence="6 7" key="1">
    <citation type="journal article" date="2016" name="Antonie Van Leeuwenhoek">
        <title>Lysinibacillus endophyticus sp. nov., an indole-3-acetic acid producing endophytic bacterium isolated from corn root (Zea mays cv. Xinken-5).</title>
        <authorList>
            <person name="Yu J."/>
            <person name="Guan X."/>
            <person name="Liu C."/>
            <person name="Xiang W."/>
            <person name="Yu Z."/>
            <person name="Liu X."/>
            <person name="Wang G."/>
        </authorList>
    </citation>
    <scope>NUCLEOTIDE SEQUENCE [LARGE SCALE GENOMIC DNA]</scope>
    <source>
        <strain evidence="6 7">DSM 100506</strain>
    </source>
</reference>
<accession>A0A494Z756</accession>
<dbReference type="InterPro" id="IPR036271">
    <property type="entry name" value="Tet_transcr_reg_TetR-rel_C_sf"/>
</dbReference>
<dbReference type="Pfam" id="PF16859">
    <property type="entry name" value="TetR_C_11"/>
    <property type="match status" value="1"/>
</dbReference>
<dbReference type="SUPFAM" id="SSF46689">
    <property type="entry name" value="Homeodomain-like"/>
    <property type="match status" value="1"/>
</dbReference>
<evidence type="ECO:0000256" key="4">
    <source>
        <dbReference type="PROSITE-ProRule" id="PRU00335"/>
    </source>
</evidence>
<evidence type="ECO:0000313" key="6">
    <source>
        <dbReference type="EMBL" id="RKQ18430.1"/>
    </source>
</evidence>
<dbReference type="RefSeq" id="WP_121213701.1">
    <property type="nucleotide sequence ID" value="NZ_RBZN01000008.1"/>
</dbReference>
<dbReference type="EMBL" id="RBZN01000008">
    <property type="protein sequence ID" value="RKQ18430.1"/>
    <property type="molecule type" value="Genomic_DNA"/>
</dbReference>
<dbReference type="AlphaFoldDB" id="A0A494Z756"/>